<dbReference type="AlphaFoldDB" id="A0A1M6V3G0"/>
<gene>
    <name evidence="1" type="ORF">SAMN02745123_03025</name>
</gene>
<dbReference type="OrthoDB" id="9815492at2"/>
<dbReference type="STRING" id="1121421.SAMN02745123_03025"/>
<proteinExistence type="predicted"/>
<evidence type="ECO:0000313" key="1">
    <source>
        <dbReference type="EMBL" id="SHK75980.1"/>
    </source>
</evidence>
<dbReference type="EMBL" id="FRAR01000023">
    <property type="protein sequence ID" value="SHK75980.1"/>
    <property type="molecule type" value="Genomic_DNA"/>
</dbReference>
<name>A0A1M6V3G0_9FIRM</name>
<keyword evidence="2" id="KW-1185">Reference proteome</keyword>
<accession>A0A1M6V3G0</accession>
<protein>
    <submittedName>
        <fullName evidence="1">Uncharacterized protein</fullName>
    </submittedName>
</protein>
<dbReference type="Proteomes" id="UP000183997">
    <property type="component" value="Unassembled WGS sequence"/>
</dbReference>
<evidence type="ECO:0000313" key="2">
    <source>
        <dbReference type="Proteomes" id="UP000183997"/>
    </source>
</evidence>
<sequence length="86" mass="9933">MELHFSVLSSFFSVKKKEKTQGHEKIERLKSQLEQEGYQPSEVEHFIKEALGSAKLSDLDAKELNGVIEKLKNQLELARKCKNLFK</sequence>
<organism evidence="1 2">
    <name type="scientific">Desulforamulus aeronauticus DSM 10349</name>
    <dbReference type="NCBI Taxonomy" id="1121421"/>
    <lineage>
        <taxon>Bacteria</taxon>
        <taxon>Bacillati</taxon>
        <taxon>Bacillota</taxon>
        <taxon>Clostridia</taxon>
        <taxon>Eubacteriales</taxon>
        <taxon>Peptococcaceae</taxon>
        <taxon>Desulforamulus</taxon>
    </lineage>
</organism>
<reference evidence="2" key="1">
    <citation type="submission" date="2016-11" db="EMBL/GenBank/DDBJ databases">
        <authorList>
            <person name="Varghese N."/>
            <person name="Submissions S."/>
        </authorList>
    </citation>
    <scope>NUCLEOTIDE SEQUENCE [LARGE SCALE GENOMIC DNA]</scope>
    <source>
        <strain evidence="2">DSM 10349</strain>
    </source>
</reference>
<dbReference type="RefSeq" id="WP_072915985.1">
    <property type="nucleotide sequence ID" value="NZ_FRAR01000023.1"/>
</dbReference>